<dbReference type="EMBL" id="DRLI01000303">
    <property type="protein sequence ID" value="HHM02928.1"/>
    <property type="molecule type" value="Genomic_DNA"/>
</dbReference>
<proteinExistence type="predicted"/>
<dbReference type="AlphaFoldDB" id="A0A7V5RQK5"/>
<evidence type="ECO:0000313" key="1">
    <source>
        <dbReference type="EMBL" id="HHM02928.1"/>
    </source>
</evidence>
<comment type="caution">
    <text evidence="1">The sequence shown here is derived from an EMBL/GenBank/DDBJ whole genome shotgun (WGS) entry which is preliminary data.</text>
</comment>
<name>A0A7V5RQK5_CALAY</name>
<protein>
    <submittedName>
        <fullName evidence="1">Uncharacterized protein</fullName>
    </submittedName>
</protein>
<reference evidence="1" key="1">
    <citation type="journal article" date="2020" name="mSystems">
        <title>Genome- and Community-Level Interaction Insights into Carbon Utilization and Element Cycling Functions of Hydrothermarchaeota in Hydrothermal Sediment.</title>
        <authorList>
            <person name="Zhou Z."/>
            <person name="Liu Y."/>
            <person name="Xu W."/>
            <person name="Pan J."/>
            <person name="Luo Z.H."/>
            <person name="Li M."/>
        </authorList>
    </citation>
    <scope>NUCLEOTIDE SEQUENCE [LARGE SCALE GENOMIC DNA]</scope>
    <source>
        <strain evidence="1">HyVt-460</strain>
    </source>
</reference>
<sequence length="66" mass="7148">MIKLASGEIVVPKASISKSALLVIFDKKALKPGRNNISIEVLDDKGDVVDRVNTAFLAPENLDELK</sequence>
<dbReference type="Proteomes" id="UP000885771">
    <property type="component" value="Unassembled WGS sequence"/>
</dbReference>
<gene>
    <name evidence="1" type="ORF">ENJ15_07915</name>
</gene>
<organism evidence="1">
    <name type="scientific">Caldithrix abyssi</name>
    <dbReference type="NCBI Taxonomy" id="187145"/>
    <lineage>
        <taxon>Bacteria</taxon>
        <taxon>Pseudomonadati</taxon>
        <taxon>Calditrichota</taxon>
        <taxon>Calditrichia</taxon>
        <taxon>Calditrichales</taxon>
        <taxon>Calditrichaceae</taxon>
        <taxon>Caldithrix</taxon>
    </lineage>
</organism>
<accession>A0A7V5RQK5</accession>